<feature type="domain" description="EAL" evidence="1">
    <location>
        <begin position="598"/>
        <end position="836"/>
    </location>
</feature>
<gene>
    <name evidence="2" type="ORF">JQC93_14290</name>
</gene>
<dbReference type="InterPro" id="IPR050706">
    <property type="entry name" value="Cyclic-di-GMP_PDE-like"/>
</dbReference>
<dbReference type="InterPro" id="IPR013702">
    <property type="entry name" value="FIST_domain_N"/>
</dbReference>
<dbReference type="InterPro" id="IPR001633">
    <property type="entry name" value="EAL_dom"/>
</dbReference>
<dbReference type="CDD" id="cd01948">
    <property type="entry name" value="EAL"/>
    <property type="match status" value="1"/>
</dbReference>
<dbReference type="InterPro" id="IPR035919">
    <property type="entry name" value="EAL_sf"/>
</dbReference>
<comment type="caution">
    <text evidence="2">The sequence shown here is derived from an EMBL/GenBank/DDBJ whole genome shotgun (WGS) entry which is preliminary data.</text>
</comment>
<dbReference type="InterPro" id="IPR019494">
    <property type="entry name" value="FIST_C"/>
</dbReference>
<dbReference type="SMART" id="SM01204">
    <property type="entry name" value="FIST_C"/>
    <property type="match status" value="1"/>
</dbReference>
<dbReference type="PROSITE" id="PS50883">
    <property type="entry name" value="EAL"/>
    <property type="match status" value="1"/>
</dbReference>
<proteinExistence type="predicted"/>
<dbReference type="InterPro" id="IPR000160">
    <property type="entry name" value="GGDEF_dom"/>
</dbReference>
<dbReference type="Pfam" id="PF10442">
    <property type="entry name" value="FIST_C"/>
    <property type="match status" value="1"/>
</dbReference>
<name>A0ABS2HNY1_9VIBR</name>
<sequence length="836" mass="95692">MHSRSLIFHSIHELNEHLEQTVIHRDADYLVQLFAACNADQAKEYSSALKSAIPNAVVVGASAQFTIAQGRTLEKQCVVHITQFDTSELFAYHAPITDDIVDTCSDIAPMYRRHKDRKALIGFADSINANDYPLFSQLTRYEPMLPISGGVSHEVDGESWVLLNQTTYQRHLVTVLLCGEQLNVERQCFTEWHPIGREFEVTEAEFGRVYSLDGQPPLHFYKKYLNQGHPVAYEVARDFPLLKNTQSGQDTFIPTSISADGSMDFIGELKQGDRVRFCYNHPSLTLNQVNGAVKQLKRFSPQALFVYNCLSRLDFMEGDEELEVFDDIEGVKAQGFFCMGEFFYTAGQHSIMHHSMTLLALSERETPLTSQSLISEQAQEKKDNLPPLFSLIKNALDDVDTMQQQMEQRLKAQSDSLLTSYRIDPRTELPNRTVLKQRLEQFTNNDHLISVKVTNFPQVNEKYGYEIGDLLLKELTAHIKQTIAQHIPNGEVSLYSLGIAEWALVFNSQMSQEKIKEYFIGLADYTEKLNFEPVGLPEMDYLSVSVRGGLVSRDNFPVDSPDELLLKSIESRRFATKNHQFIVSANELRSEERQRQEEFGWLNSVSRAVQRKNVVSYAQGVVSVETNQPAFYECLVRIEEEGKIIMPGQFLPVIEGTHLYARLSHQMIKETFRHMRNRTESFSINLSPQDMLSNRTMYLLEQEVVQLKDPSRFGVEVLETEQIKDYNRMREICDHFRAMGVRIVVDDFGSGYSNIDEIIKLEPHIIKVDGSLVRNIDRDPKQRAITEQLVNLCQVFNAKTVAEFVHNKQVADIATDMGFDFLQGFYFFEPKPTELI</sequence>
<dbReference type="SUPFAM" id="SSF141868">
    <property type="entry name" value="EAL domain-like"/>
    <property type="match status" value="1"/>
</dbReference>
<dbReference type="Proteomes" id="UP000809621">
    <property type="component" value="Unassembled WGS sequence"/>
</dbReference>
<reference evidence="2 3" key="1">
    <citation type="submission" date="2021-02" db="EMBL/GenBank/DDBJ databases">
        <authorList>
            <person name="Park J.-S."/>
        </authorList>
    </citation>
    <scope>NUCLEOTIDE SEQUENCE [LARGE SCALE GENOMIC DNA]</scope>
    <source>
        <strain evidence="2 3">188UL20-2</strain>
    </source>
</reference>
<dbReference type="SMART" id="SM00052">
    <property type="entry name" value="EAL"/>
    <property type="match status" value="1"/>
</dbReference>
<dbReference type="EMBL" id="JAFEUM010000006">
    <property type="protein sequence ID" value="MBM7037576.1"/>
    <property type="molecule type" value="Genomic_DNA"/>
</dbReference>
<dbReference type="PANTHER" id="PTHR33121:SF79">
    <property type="entry name" value="CYCLIC DI-GMP PHOSPHODIESTERASE PDED-RELATED"/>
    <property type="match status" value="1"/>
</dbReference>
<dbReference type="InterPro" id="IPR029787">
    <property type="entry name" value="Nucleotide_cyclase"/>
</dbReference>
<evidence type="ECO:0000313" key="3">
    <source>
        <dbReference type="Proteomes" id="UP000809621"/>
    </source>
</evidence>
<dbReference type="SUPFAM" id="SSF55073">
    <property type="entry name" value="Nucleotide cyclase"/>
    <property type="match status" value="1"/>
</dbReference>
<dbReference type="Pfam" id="PF08495">
    <property type="entry name" value="FIST"/>
    <property type="match status" value="1"/>
</dbReference>
<dbReference type="Pfam" id="PF00563">
    <property type="entry name" value="EAL"/>
    <property type="match status" value="1"/>
</dbReference>
<keyword evidence="3" id="KW-1185">Reference proteome</keyword>
<dbReference type="Pfam" id="PF00990">
    <property type="entry name" value="GGDEF"/>
    <property type="match status" value="1"/>
</dbReference>
<dbReference type="SMART" id="SM00897">
    <property type="entry name" value="FIST"/>
    <property type="match status" value="1"/>
</dbReference>
<protein>
    <submittedName>
        <fullName evidence="2">EAL domain-containing protein</fullName>
    </submittedName>
</protein>
<evidence type="ECO:0000259" key="1">
    <source>
        <dbReference type="PROSITE" id="PS50883"/>
    </source>
</evidence>
<dbReference type="Gene3D" id="3.20.20.450">
    <property type="entry name" value="EAL domain"/>
    <property type="match status" value="1"/>
</dbReference>
<evidence type="ECO:0000313" key="2">
    <source>
        <dbReference type="EMBL" id="MBM7037576.1"/>
    </source>
</evidence>
<dbReference type="PANTHER" id="PTHR33121">
    <property type="entry name" value="CYCLIC DI-GMP PHOSPHODIESTERASE PDEF"/>
    <property type="match status" value="1"/>
</dbReference>
<dbReference type="RefSeq" id="WP_205159102.1">
    <property type="nucleotide sequence ID" value="NZ_JAFEUM010000006.1"/>
</dbReference>
<organism evidence="2 3">
    <name type="scientific">Vibrio ulleungensis</name>
    <dbReference type="NCBI Taxonomy" id="2807619"/>
    <lineage>
        <taxon>Bacteria</taxon>
        <taxon>Pseudomonadati</taxon>
        <taxon>Pseudomonadota</taxon>
        <taxon>Gammaproteobacteria</taxon>
        <taxon>Vibrionales</taxon>
        <taxon>Vibrionaceae</taxon>
        <taxon>Vibrio</taxon>
    </lineage>
</organism>
<dbReference type="Gene3D" id="3.30.70.270">
    <property type="match status" value="1"/>
</dbReference>
<accession>A0ABS2HNY1</accession>
<dbReference type="InterPro" id="IPR043128">
    <property type="entry name" value="Rev_trsase/Diguanyl_cyclase"/>
</dbReference>
<dbReference type="SMART" id="SM00267">
    <property type="entry name" value="GGDEF"/>
    <property type="match status" value="1"/>
</dbReference>